<feature type="domain" description="DUF8017" evidence="3">
    <location>
        <begin position="135"/>
        <end position="320"/>
    </location>
</feature>
<dbReference type="Proteomes" id="UP000199501">
    <property type="component" value="Unassembled WGS sequence"/>
</dbReference>
<feature type="compositionally biased region" description="Low complexity" evidence="1">
    <location>
        <begin position="89"/>
        <end position="99"/>
    </location>
</feature>
<dbReference type="OrthoDB" id="3614545at2"/>
<feature type="region of interest" description="Disordered" evidence="1">
    <location>
        <begin position="1"/>
        <end position="57"/>
    </location>
</feature>
<evidence type="ECO:0000259" key="3">
    <source>
        <dbReference type="Pfam" id="PF26056"/>
    </source>
</evidence>
<evidence type="ECO:0000256" key="1">
    <source>
        <dbReference type="SAM" id="MobiDB-lite"/>
    </source>
</evidence>
<name>A0A1G6KMC0_9PSEU</name>
<keyword evidence="2" id="KW-0812">Transmembrane</keyword>
<feature type="compositionally biased region" description="Low complexity" evidence="1">
    <location>
        <begin position="110"/>
        <end position="130"/>
    </location>
</feature>
<feature type="region of interest" description="Disordered" evidence="1">
    <location>
        <begin position="85"/>
        <end position="131"/>
    </location>
</feature>
<keyword evidence="2" id="KW-0472">Membrane</keyword>
<evidence type="ECO:0000256" key="2">
    <source>
        <dbReference type="SAM" id="Phobius"/>
    </source>
</evidence>
<dbReference type="RefSeq" id="WP_139190515.1">
    <property type="nucleotide sequence ID" value="NZ_FMZZ01000001.1"/>
</dbReference>
<feature type="transmembrane region" description="Helical" evidence="2">
    <location>
        <begin position="61"/>
        <end position="82"/>
    </location>
</feature>
<feature type="compositionally biased region" description="Low complexity" evidence="1">
    <location>
        <begin position="22"/>
        <end position="34"/>
    </location>
</feature>
<accession>A0A1G6KMC0</accession>
<dbReference type="InterPro" id="IPR058330">
    <property type="entry name" value="DUF8017"/>
</dbReference>
<keyword evidence="5" id="KW-1185">Reference proteome</keyword>
<proteinExistence type="predicted"/>
<dbReference type="AlphaFoldDB" id="A0A1G6KMC0"/>
<evidence type="ECO:0000313" key="4">
    <source>
        <dbReference type="EMBL" id="SDC32113.1"/>
    </source>
</evidence>
<sequence length="321" mass="33728">MSTPGGPYWQEQHPQYQVDPLTGQPVSQQPQQTGFQGGGYQGFGMYPQRQPEPPKPNRTPLIVTLVVVVVVAIGAVTTLLLVNRDSDDPAPVAAPSSSAEKTTADRPTATRKPVTSSPRPTTSTTPTDVSQIKVDPVISGWQGVLSPKEGVAYDVPKDWEVEKPSVIVGFDDNEGKPTAVMHGVSTYKPEACADVKGSYRGHVGFVSAGTAEPERAARNGAKLFADAAALNADGSKAPVTVTDPVPAKVDHGKIDAVSATATLTVNQPGECSSPTVLFTTVAFKNGANTVLFMMYMDQGTPDALPADIAAQVVSSIRPHKD</sequence>
<gene>
    <name evidence="4" type="ORF">SAMN05216174_101991</name>
</gene>
<protein>
    <recommendedName>
        <fullName evidence="3">DUF8017 domain-containing protein</fullName>
    </recommendedName>
</protein>
<dbReference type="STRING" id="1271860.SAMN05216174_101991"/>
<reference evidence="5" key="1">
    <citation type="submission" date="2016-10" db="EMBL/GenBank/DDBJ databases">
        <authorList>
            <person name="Varghese N."/>
            <person name="Submissions S."/>
        </authorList>
    </citation>
    <scope>NUCLEOTIDE SEQUENCE [LARGE SCALE GENOMIC DNA]</scope>
    <source>
        <strain evidence="5">IBRC-M 10403</strain>
    </source>
</reference>
<dbReference type="Pfam" id="PF26056">
    <property type="entry name" value="DUF8017"/>
    <property type="match status" value="1"/>
</dbReference>
<organism evidence="4 5">
    <name type="scientific">Actinokineospora iranica</name>
    <dbReference type="NCBI Taxonomy" id="1271860"/>
    <lineage>
        <taxon>Bacteria</taxon>
        <taxon>Bacillati</taxon>
        <taxon>Actinomycetota</taxon>
        <taxon>Actinomycetes</taxon>
        <taxon>Pseudonocardiales</taxon>
        <taxon>Pseudonocardiaceae</taxon>
        <taxon>Actinokineospora</taxon>
    </lineage>
</organism>
<dbReference type="EMBL" id="FMZZ01000001">
    <property type="protein sequence ID" value="SDC32113.1"/>
    <property type="molecule type" value="Genomic_DNA"/>
</dbReference>
<evidence type="ECO:0000313" key="5">
    <source>
        <dbReference type="Proteomes" id="UP000199501"/>
    </source>
</evidence>
<keyword evidence="2" id="KW-1133">Transmembrane helix</keyword>